<dbReference type="PANTHER" id="PTHR20981">
    <property type="entry name" value="60S RIBOSOMAL PROTEIN L21"/>
    <property type="match status" value="1"/>
</dbReference>
<dbReference type="AlphaFoldDB" id="A0A2K5APW1"/>
<dbReference type="GO" id="GO:1990904">
    <property type="term" value="C:ribonucleoprotein complex"/>
    <property type="evidence" value="ECO:0007669"/>
    <property type="project" value="UniProtKB-KW"/>
</dbReference>
<dbReference type="HAMAP" id="MF_00369">
    <property type="entry name" value="Ribosomal_eL21"/>
    <property type="match status" value="1"/>
</dbReference>
<organism evidence="6 7">
    <name type="scientific">Candidatus Nitrosocaldus cavascurensis</name>
    <dbReference type="NCBI Taxonomy" id="2058097"/>
    <lineage>
        <taxon>Archaea</taxon>
        <taxon>Nitrososphaerota</taxon>
        <taxon>Nitrososphaeria</taxon>
        <taxon>Candidatus Nitrosocaldales</taxon>
        <taxon>Candidatus Nitrosocaldaceae</taxon>
        <taxon>Candidatus Nitrosocaldus</taxon>
    </lineage>
</organism>
<evidence type="ECO:0000313" key="6">
    <source>
        <dbReference type="EMBL" id="SPC33674.1"/>
    </source>
</evidence>
<reference evidence="7" key="1">
    <citation type="submission" date="2018-01" db="EMBL/GenBank/DDBJ databases">
        <authorList>
            <person name="Kerou L M."/>
        </authorList>
    </citation>
    <scope>NUCLEOTIDE SEQUENCE [LARGE SCALE GENOMIC DNA]</scope>
    <source>
        <strain evidence="7">SCU2</strain>
    </source>
</reference>
<evidence type="ECO:0000256" key="1">
    <source>
        <dbReference type="ARBA" id="ARBA00008427"/>
    </source>
</evidence>
<dbReference type="GeneID" id="41594574"/>
<keyword evidence="3 5" id="KW-0687">Ribonucleoprotein</keyword>
<sequence>MARSRGFRRKTRQLLTKDTIRGLSYLLHEYKIGDKVVIDIDAREHKGMPHRRFQGKVGVVEAIGRRALKIRVRIGEKDKMVIARVAHVKPLGIVSSIGSGNSSSSGSGG</sequence>
<gene>
    <name evidence="5 6" type="primary">rpl21e</name>
    <name evidence="6" type="ORF">NCAV_0481</name>
</gene>
<dbReference type="PROSITE" id="PS01171">
    <property type="entry name" value="RIBOSOMAL_L21E"/>
    <property type="match status" value="1"/>
</dbReference>
<dbReference type="GO" id="GO:0006412">
    <property type="term" value="P:translation"/>
    <property type="evidence" value="ECO:0007669"/>
    <property type="project" value="UniProtKB-UniRule"/>
</dbReference>
<dbReference type="KEGG" id="ncv:NCAV_0481"/>
<name>A0A2K5APW1_9ARCH</name>
<dbReference type="Pfam" id="PF01157">
    <property type="entry name" value="Ribosomal_L21e"/>
    <property type="match status" value="1"/>
</dbReference>
<keyword evidence="2 5" id="KW-0689">Ribosomal protein</keyword>
<dbReference type="InterPro" id="IPR036948">
    <property type="entry name" value="Ribosomal_eL21_sf"/>
</dbReference>
<evidence type="ECO:0000256" key="4">
    <source>
        <dbReference type="ARBA" id="ARBA00035219"/>
    </source>
</evidence>
<dbReference type="InterPro" id="IPR018259">
    <property type="entry name" value="Ribosomal_eL21_CS"/>
</dbReference>
<dbReference type="InterPro" id="IPR001147">
    <property type="entry name" value="Ribosomal_eL21"/>
</dbReference>
<evidence type="ECO:0000256" key="3">
    <source>
        <dbReference type="ARBA" id="ARBA00023274"/>
    </source>
</evidence>
<dbReference type="GO" id="GO:0005840">
    <property type="term" value="C:ribosome"/>
    <property type="evidence" value="ECO:0007669"/>
    <property type="project" value="UniProtKB-KW"/>
</dbReference>
<dbReference type="EMBL" id="LT981265">
    <property type="protein sequence ID" value="SPC33674.1"/>
    <property type="molecule type" value="Genomic_DNA"/>
</dbReference>
<dbReference type="InterPro" id="IPR022856">
    <property type="entry name" value="Ribosomal_eL21_arc"/>
</dbReference>
<dbReference type="GO" id="GO:0003735">
    <property type="term" value="F:structural constituent of ribosome"/>
    <property type="evidence" value="ECO:0007669"/>
    <property type="project" value="InterPro"/>
</dbReference>
<dbReference type="SUPFAM" id="SSF50104">
    <property type="entry name" value="Translation proteins SH3-like domain"/>
    <property type="match status" value="1"/>
</dbReference>
<evidence type="ECO:0000313" key="7">
    <source>
        <dbReference type="Proteomes" id="UP000236248"/>
    </source>
</evidence>
<comment type="similarity">
    <text evidence="1 5">Belongs to the eukaryotic ribosomal protein eL21 family.</text>
</comment>
<dbReference type="InterPro" id="IPR008991">
    <property type="entry name" value="Translation_prot_SH3-like_sf"/>
</dbReference>
<dbReference type="Proteomes" id="UP000236248">
    <property type="component" value="Chromosome NCAV"/>
</dbReference>
<dbReference type="RefSeq" id="WP_148695126.1">
    <property type="nucleotide sequence ID" value="NZ_LT981265.1"/>
</dbReference>
<evidence type="ECO:0000256" key="5">
    <source>
        <dbReference type="HAMAP-Rule" id="MF_00369"/>
    </source>
</evidence>
<accession>A0A2K5APW1</accession>
<dbReference type="Gene3D" id="2.30.30.70">
    <property type="entry name" value="Ribosomal protein L21"/>
    <property type="match status" value="1"/>
</dbReference>
<evidence type="ECO:0000256" key="2">
    <source>
        <dbReference type="ARBA" id="ARBA00022980"/>
    </source>
</evidence>
<protein>
    <recommendedName>
        <fullName evidence="4 5">Large ribosomal subunit protein eL21</fullName>
    </recommendedName>
</protein>
<proteinExistence type="inferred from homology"/>
<keyword evidence="7" id="KW-1185">Reference proteome</keyword>